<keyword evidence="1" id="KW-0175">Coiled coil</keyword>
<dbReference type="GeneID" id="28988173"/>
<dbReference type="RefSeq" id="XP_018278582.1">
    <property type="nucleotide sequence ID" value="XM_018427570.1"/>
</dbReference>
<proteinExistence type="predicted"/>
<evidence type="ECO:0000256" key="2">
    <source>
        <dbReference type="SAM" id="MobiDB-lite"/>
    </source>
</evidence>
<feature type="compositionally biased region" description="Basic and acidic residues" evidence="2">
    <location>
        <begin position="738"/>
        <end position="749"/>
    </location>
</feature>
<dbReference type="OrthoDB" id="2505754at2759"/>
<feature type="compositionally biased region" description="Basic and acidic residues" evidence="2">
    <location>
        <begin position="158"/>
        <end position="173"/>
    </location>
</feature>
<feature type="compositionally biased region" description="Basic and acidic residues" evidence="2">
    <location>
        <begin position="674"/>
        <end position="691"/>
    </location>
</feature>
<feature type="compositionally biased region" description="Basic and acidic residues" evidence="2">
    <location>
        <begin position="599"/>
        <end position="617"/>
    </location>
</feature>
<dbReference type="Proteomes" id="UP000053611">
    <property type="component" value="Unassembled WGS sequence"/>
</dbReference>
<gene>
    <name evidence="3" type="ORF">CC85DRAFT_99081</name>
</gene>
<feature type="compositionally biased region" description="Basic and acidic residues" evidence="2">
    <location>
        <begin position="495"/>
        <end position="510"/>
    </location>
</feature>
<feature type="region of interest" description="Disordered" evidence="2">
    <location>
        <begin position="577"/>
        <end position="780"/>
    </location>
</feature>
<evidence type="ECO:0000256" key="1">
    <source>
        <dbReference type="SAM" id="Coils"/>
    </source>
</evidence>
<feature type="compositionally biased region" description="Low complexity" evidence="2">
    <location>
        <begin position="17"/>
        <end position="36"/>
    </location>
</feature>
<feature type="compositionally biased region" description="Pro residues" evidence="2">
    <location>
        <begin position="454"/>
        <end position="465"/>
    </location>
</feature>
<keyword evidence="4" id="KW-1185">Reference proteome</keyword>
<protein>
    <submittedName>
        <fullName evidence="3">Uncharacterized protein</fullName>
    </submittedName>
</protein>
<reference evidence="3 4" key="1">
    <citation type="submission" date="2015-03" db="EMBL/GenBank/DDBJ databases">
        <title>Genomics and transcriptomics of the oil-accumulating basidiomycete yeast T. oleaginosus allow insights into substrate utilization and the diverse evolutionary trajectories of mating systems in fungi.</title>
        <authorList>
            <consortium name="DOE Joint Genome Institute"/>
            <person name="Kourist R."/>
            <person name="Kracht O."/>
            <person name="Bracharz F."/>
            <person name="Lipzen A."/>
            <person name="Nolan M."/>
            <person name="Ohm R."/>
            <person name="Grigoriev I."/>
            <person name="Sun S."/>
            <person name="Heitman J."/>
            <person name="Bruck T."/>
            <person name="Nowrousian M."/>
        </authorList>
    </citation>
    <scope>NUCLEOTIDE SEQUENCE [LARGE SCALE GENOMIC DNA]</scope>
    <source>
        <strain evidence="3 4">IBC0246</strain>
    </source>
</reference>
<feature type="compositionally biased region" description="Low complexity" evidence="2">
    <location>
        <begin position="648"/>
        <end position="670"/>
    </location>
</feature>
<organism evidence="3 4">
    <name type="scientific">Cutaneotrichosporon oleaginosum</name>
    <dbReference type="NCBI Taxonomy" id="879819"/>
    <lineage>
        <taxon>Eukaryota</taxon>
        <taxon>Fungi</taxon>
        <taxon>Dikarya</taxon>
        <taxon>Basidiomycota</taxon>
        <taxon>Agaricomycotina</taxon>
        <taxon>Tremellomycetes</taxon>
        <taxon>Trichosporonales</taxon>
        <taxon>Trichosporonaceae</taxon>
        <taxon>Cutaneotrichosporon</taxon>
    </lineage>
</organism>
<feature type="region of interest" description="Disordered" evidence="2">
    <location>
        <begin position="1"/>
        <end position="39"/>
    </location>
</feature>
<dbReference type="AlphaFoldDB" id="A0A0J0XLV0"/>
<feature type="compositionally biased region" description="Low complexity" evidence="2">
    <location>
        <begin position="257"/>
        <end position="272"/>
    </location>
</feature>
<evidence type="ECO:0000313" key="3">
    <source>
        <dbReference type="EMBL" id="KLT42091.1"/>
    </source>
</evidence>
<feature type="compositionally biased region" description="Acidic residues" evidence="2">
    <location>
        <begin position="724"/>
        <end position="737"/>
    </location>
</feature>
<feature type="compositionally biased region" description="Low complexity" evidence="2">
    <location>
        <begin position="705"/>
        <end position="717"/>
    </location>
</feature>
<feature type="compositionally biased region" description="Basic residues" evidence="2">
    <location>
        <begin position="750"/>
        <end position="766"/>
    </location>
</feature>
<dbReference type="STRING" id="879819.A0A0J0XLV0"/>
<feature type="region of interest" description="Disordered" evidence="2">
    <location>
        <begin position="113"/>
        <end position="280"/>
    </location>
</feature>
<sequence>MSTADDVASIAAPSVMSSKTAASTAGTSPPTSPRSTADLRADLKAALAAKAAAETRASVLEAELARFKDQFTFAHAAKEALEAQLREETARREKAEEQVENLRGAVEAARRGVMQLQKQESDRAARRQSGFFEEETTTAKKRQSLYLGSRRPVSQGAPEEKKEEKPGGLRELRLGAGAGHAREKSTNLRAPPPLNVDNLPPSPRRAGLSPRSPRHSPPSLSPPASASWSPPKSPVRTSAPPLPVSPLAIPKAERRTSALSVASTSSALATSPTVPPVSNEHIEQLKSARVETAALRAHIEALEMKLAEADEARAASEDCLRALREFLAADPEAGGGSVSLPPLPHEIDDEEEEPAPKQEKKGWGFGLWQGSEAPKRRGSSSAPSIAPSTTSVTSPAPTVEALPPVFENEATVAEDAMALDKPPPPPKDEPKKDETKEAKETKGWLGGWRTNSTPAPPPAPEPSPPEQGANLGRSLTSFFGRRARAASLAAAKAEADKADADAYSKEREEDAPLSSAVAAAAAAETSEFGFKLPPSESEGSIHSLAARAERISGDDDTASRVAAAKAKAEMLAAERAEKRRARAAERLPGAMTADQILKAQEEKEDKAKADAKPEIKAEPLQTEEKAEDEEEGLAYLAEEPTPASPTKPALSVATAAAAASALSPPASSPAFGFDARRSPSLDAPRSPHDAPRSPVARARRNSPTSSPVSPALSRSSVPPSPNPEADDQQEELADEEEKTDREDKEEKAAHVPKRPQRRNASKRGRGAAKVARGAARGGFV</sequence>
<feature type="region of interest" description="Disordered" evidence="2">
    <location>
        <begin position="330"/>
        <end position="476"/>
    </location>
</feature>
<feature type="coiled-coil region" evidence="1">
    <location>
        <begin position="285"/>
        <end position="312"/>
    </location>
</feature>
<evidence type="ECO:0000313" key="4">
    <source>
        <dbReference type="Proteomes" id="UP000053611"/>
    </source>
</evidence>
<feature type="compositionally biased region" description="Low complexity" evidence="2">
    <location>
        <begin position="379"/>
        <end position="398"/>
    </location>
</feature>
<name>A0A0J0XLV0_9TREE</name>
<feature type="region of interest" description="Disordered" evidence="2">
    <location>
        <begin position="495"/>
        <end position="518"/>
    </location>
</feature>
<accession>A0A0J0XLV0</accession>
<feature type="compositionally biased region" description="Basic and acidic residues" evidence="2">
    <location>
        <begin position="426"/>
        <end position="442"/>
    </location>
</feature>
<dbReference type="EMBL" id="KQ087209">
    <property type="protein sequence ID" value="KLT42091.1"/>
    <property type="molecule type" value="Genomic_DNA"/>
</dbReference>